<comment type="catalytic activity">
    <reaction evidence="7">
        <text>Xaa-L-Pro dipeptide + H2O = an L-alpha-amino acid + L-proline</text>
        <dbReference type="Rhea" id="RHEA:76407"/>
        <dbReference type="ChEBI" id="CHEBI:15377"/>
        <dbReference type="ChEBI" id="CHEBI:59869"/>
        <dbReference type="ChEBI" id="CHEBI:60039"/>
        <dbReference type="ChEBI" id="CHEBI:195196"/>
        <dbReference type="EC" id="3.4.13.9"/>
    </reaction>
</comment>
<feature type="binding site" evidence="7">
    <location>
        <position position="246"/>
    </location>
    <ligand>
        <name>Mn(2+)</name>
        <dbReference type="ChEBI" id="CHEBI:29035"/>
        <label>2</label>
    </ligand>
</feature>
<dbReference type="Proteomes" id="UP001225957">
    <property type="component" value="Unassembled WGS sequence"/>
</dbReference>
<dbReference type="InterPro" id="IPR048819">
    <property type="entry name" value="PepQ_N"/>
</dbReference>
<dbReference type="InterPro" id="IPR029149">
    <property type="entry name" value="Creatin/AminoP/Spt16_N"/>
</dbReference>
<comment type="caution">
    <text evidence="10">The sequence shown here is derived from an EMBL/GenBank/DDBJ whole genome shotgun (WGS) entry which is preliminary data.</text>
</comment>
<keyword evidence="5 7" id="KW-0482">Metalloprotease</keyword>
<evidence type="ECO:0000256" key="1">
    <source>
        <dbReference type="ARBA" id="ARBA00022670"/>
    </source>
</evidence>
<keyword evidence="11" id="KW-1185">Reference proteome</keyword>
<dbReference type="Gene3D" id="3.40.350.10">
    <property type="entry name" value="Creatinase/prolidase N-terminal domain"/>
    <property type="match status" value="1"/>
</dbReference>
<proteinExistence type="inferred from homology"/>
<dbReference type="InterPro" id="IPR036005">
    <property type="entry name" value="Creatinase/aminopeptidase-like"/>
</dbReference>
<evidence type="ECO:0000256" key="7">
    <source>
        <dbReference type="HAMAP-Rule" id="MF_01279"/>
    </source>
</evidence>
<comment type="cofactor">
    <cofactor evidence="7">
        <name>Mn(2+)</name>
        <dbReference type="ChEBI" id="CHEBI:29035"/>
    </cofactor>
    <text evidence="7">Binds 2 manganese ions per subunit.</text>
</comment>
<evidence type="ECO:0000259" key="9">
    <source>
        <dbReference type="Pfam" id="PF21216"/>
    </source>
</evidence>
<comment type="function">
    <text evidence="7">Splits dipeptides with a prolyl residue in the C-terminal position.</text>
</comment>
<evidence type="ECO:0000256" key="6">
    <source>
        <dbReference type="ARBA" id="ARBA00023211"/>
    </source>
</evidence>
<evidence type="ECO:0000259" key="8">
    <source>
        <dbReference type="Pfam" id="PF00557"/>
    </source>
</evidence>
<accession>A0ABT6V2I0</accession>
<keyword evidence="3 7" id="KW-0378">Hydrolase</keyword>
<dbReference type="InterPro" id="IPR000994">
    <property type="entry name" value="Pept_M24"/>
</dbReference>
<dbReference type="RefSeq" id="WP_282735959.1">
    <property type="nucleotide sequence ID" value="NZ_JASCQP010000028.1"/>
</dbReference>
<dbReference type="HAMAP" id="MF_01279">
    <property type="entry name" value="X_Pro_dipeptid"/>
    <property type="match status" value="1"/>
</dbReference>
<dbReference type="PROSITE" id="PS00491">
    <property type="entry name" value="PROLINE_PEPTIDASE"/>
    <property type="match status" value="1"/>
</dbReference>
<dbReference type="Gene3D" id="3.90.230.10">
    <property type="entry name" value="Creatinase/methionine aminopeptidase superfamily"/>
    <property type="match status" value="1"/>
</dbReference>
<feature type="binding site" evidence="7">
    <location>
        <position position="422"/>
    </location>
    <ligand>
        <name>Mn(2+)</name>
        <dbReference type="ChEBI" id="CHEBI:29035"/>
        <label>2</label>
    </ligand>
</feature>
<feature type="binding site" evidence="7">
    <location>
        <position position="383"/>
    </location>
    <ligand>
        <name>Mn(2+)</name>
        <dbReference type="ChEBI" id="CHEBI:29035"/>
        <label>1</label>
    </ligand>
</feature>
<dbReference type="PANTHER" id="PTHR43226">
    <property type="entry name" value="XAA-PRO AMINOPEPTIDASE 3"/>
    <property type="match status" value="1"/>
</dbReference>
<evidence type="ECO:0000256" key="2">
    <source>
        <dbReference type="ARBA" id="ARBA00022723"/>
    </source>
</evidence>
<name>A0ABT6V2I0_9GAMM</name>
<keyword evidence="1 7" id="KW-0645">Protease</keyword>
<sequence length="439" mass="47716">MTVPAIPSPLAPLQLRHLETLQQAYGEVLTRLGLDGVLLYSGQPRRHFADDQEASFAAYGHFMHWTGQADLARSWLLIRPGQRPRLKIHAPDDFWHLPAYLPDEPWGEAFDIEMARDDAPPLLPAGRFAVLGDVSAALAESLGADGNPAALVGALDECRVRKSDYEIACLRDANRQAMAGHRAAREAFLAGGAELDIQLAYLSASRQRETALPYASIVGLNAHGGVLHYQHYDSVAPARRRSLLLDAGHRHRGYCADITRTWAGPDADPAFAALIEGITALQRRLIDALAPGVDYVELHQRMHRALGQLLAEQGLVHCTPEAAVNQGITRAFCPHGLGHSLGLQVHDVAGRVDGAGRPLPPPESDPALRLTRELETGMVVTMEPGLYVIPMLLAPLKERVAGRDIDWPLVERLADHGGIRIEDNLVITPSGHGNLTPAE</sequence>
<dbReference type="Pfam" id="PF00557">
    <property type="entry name" value="Peptidase_M24"/>
    <property type="match status" value="1"/>
</dbReference>
<evidence type="ECO:0000256" key="4">
    <source>
        <dbReference type="ARBA" id="ARBA00022997"/>
    </source>
</evidence>
<feature type="binding site" evidence="7">
    <location>
        <position position="422"/>
    </location>
    <ligand>
        <name>Mn(2+)</name>
        <dbReference type="ChEBI" id="CHEBI:29035"/>
        <label>1</label>
    </ligand>
</feature>
<gene>
    <name evidence="7 10" type="primary">pepQ</name>
    <name evidence="10" type="ORF">QLQ83_13080</name>
</gene>
<dbReference type="InterPro" id="IPR022846">
    <property type="entry name" value="X_Pro_dipept"/>
</dbReference>
<dbReference type="EC" id="3.4.13.9" evidence="7"/>
<dbReference type="InterPro" id="IPR001131">
    <property type="entry name" value="Peptidase_M24B_aminopep-P_CS"/>
</dbReference>
<comment type="similarity">
    <text evidence="7">Belongs to the peptidase M24B family. Bacterial-type prolidase subfamily.</text>
</comment>
<dbReference type="Pfam" id="PF21216">
    <property type="entry name" value="PepQ_N"/>
    <property type="match status" value="1"/>
</dbReference>
<dbReference type="SUPFAM" id="SSF55920">
    <property type="entry name" value="Creatinase/aminopeptidase"/>
    <property type="match status" value="1"/>
</dbReference>
<dbReference type="PANTHER" id="PTHR43226:SF8">
    <property type="entry name" value="XAA-PRO DIPEPTIDASE"/>
    <property type="match status" value="1"/>
</dbReference>
<feature type="domain" description="Peptidase M24" evidence="8">
    <location>
        <begin position="169"/>
        <end position="428"/>
    </location>
</feature>
<feature type="binding site" evidence="7">
    <location>
        <position position="339"/>
    </location>
    <ligand>
        <name>Mn(2+)</name>
        <dbReference type="ChEBI" id="CHEBI:29035"/>
        <label>1</label>
    </ligand>
</feature>
<protein>
    <recommendedName>
        <fullName evidence="7">Xaa-Pro dipeptidase</fullName>
        <shortName evidence="7">X-Pro dipeptidase</shortName>
        <ecNumber evidence="7">3.4.13.9</ecNumber>
    </recommendedName>
    <alternativeName>
        <fullName evidence="7">Imidodipeptidase</fullName>
    </alternativeName>
    <alternativeName>
        <fullName evidence="7">Proline dipeptidase</fullName>
        <shortName evidence="7">Prolidase</shortName>
    </alternativeName>
</protein>
<evidence type="ECO:0000256" key="5">
    <source>
        <dbReference type="ARBA" id="ARBA00023049"/>
    </source>
</evidence>
<dbReference type="EMBL" id="JASCQP010000028">
    <property type="protein sequence ID" value="MDI5892025.1"/>
    <property type="molecule type" value="Genomic_DNA"/>
</dbReference>
<evidence type="ECO:0000313" key="10">
    <source>
        <dbReference type="EMBL" id="MDI5892025.1"/>
    </source>
</evidence>
<feature type="binding site" evidence="7">
    <location>
        <position position="257"/>
    </location>
    <ligand>
        <name>Mn(2+)</name>
        <dbReference type="ChEBI" id="CHEBI:29035"/>
        <label>1</label>
    </ligand>
</feature>
<feature type="domain" description="Xaa-Pro dipeptidase N-terminal" evidence="9">
    <location>
        <begin position="16"/>
        <end position="155"/>
    </location>
</feature>
<organism evidence="10 11">
    <name type="scientific">Halomonas rhizosphaerae</name>
    <dbReference type="NCBI Taxonomy" id="3043296"/>
    <lineage>
        <taxon>Bacteria</taxon>
        <taxon>Pseudomonadati</taxon>
        <taxon>Pseudomonadota</taxon>
        <taxon>Gammaproteobacteria</taxon>
        <taxon>Oceanospirillales</taxon>
        <taxon>Halomonadaceae</taxon>
        <taxon>Halomonas</taxon>
    </lineage>
</organism>
<keyword evidence="2 7" id="KW-0479">Metal-binding</keyword>
<dbReference type="GO" id="GO:0102009">
    <property type="term" value="F:proline dipeptidase activity"/>
    <property type="evidence" value="ECO:0007669"/>
    <property type="project" value="UniProtKB-EC"/>
</dbReference>
<keyword evidence="4 7" id="KW-0224">Dipeptidase</keyword>
<dbReference type="InterPro" id="IPR052433">
    <property type="entry name" value="X-Pro_dipept-like"/>
</dbReference>
<keyword evidence="6 7" id="KW-0464">Manganese</keyword>
<reference evidence="10 11" key="1">
    <citation type="submission" date="2023-04" db="EMBL/GenBank/DDBJ databases">
        <title>Halomonas strains isolated from rhizosphere soil.</title>
        <authorList>
            <person name="Xu L."/>
            <person name="Sun J.-Q."/>
        </authorList>
    </citation>
    <scope>NUCLEOTIDE SEQUENCE [LARGE SCALE GENOMIC DNA]</scope>
    <source>
        <strain evidence="10 11">LR5S20</strain>
    </source>
</reference>
<feature type="binding site" evidence="7">
    <location>
        <position position="257"/>
    </location>
    <ligand>
        <name>Mn(2+)</name>
        <dbReference type="ChEBI" id="CHEBI:29035"/>
        <label>2</label>
    </ligand>
</feature>
<evidence type="ECO:0000313" key="11">
    <source>
        <dbReference type="Proteomes" id="UP001225957"/>
    </source>
</evidence>
<dbReference type="NCBIfam" id="NF010133">
    <property type="entry name" value="PRK13607.1"/>
    <property type="match status" value="1"/>
</dbReference>
<evidence type="ECO:0000256" key="3">
    <source>
        <dbReference type="ARBA" id="ARBA00022801"/>
    </source>
</evidence>